<evidence type="ECO:0000256" key="2">
    <source>
        <dbReference type="ARBA" id="ARBA00001947"/>
    </source>
</evidence>
<dbReference type="VEuPathDB" id="VectorBase:LDEU003841"/>
<dbReference type="SUPFAM" id="SSF48239">
    <property type="entry name" value="Terpenoid cyclases/Protein prenyltransferases"/>
    <property type="match status" value="1"/>
</dbReference>
<dbReference type="GO" id="GO:0005953">
    <property type="term" value="C:CAAX-protein geranylgeranyltransferase complex"/>
    <property type="evidence" value="ECO:0007669"/>
    <property type="project" value="InterPro"/>
</dbReference>
<keyword evidence="9" id="KW-0677">Repeat</keyword>
<dbReference type="EC" id="2.5.1.59" evidence="4"/>
<evidence type="ECO:0000313" key="15">
    <source>
        <dbReference type="Proteomes" id="UP000288716"/>
    </source>
</evidence>
<dbReference type="GO" id="GO:0046872">
    <property type="term" value="F:metal ion binding"/>
    <property type="evidence" value="ECO:0007669"/>
    <property type="project" value="UniProtKB-KW"/>
</dbReference>
<dbReference type="GO" id="GO:0004662">
    <property type="term" value="F:CAAX-protein geranylgeranyltransferase activity"/>
    <property type="evidence" value="ECO:0007669"/>
    <property type="project" value="UniProtKB-EC"/>
</dbReference>
<keyword evidence="10" id="KW-0862">Zinc</keyword>
<dbReference type="PANTHER" id="PTHR11774:SF4">
    <property type="entry name" value="GERANYLGERANYL TRANSFERASE TYPE-1 SUBUNIT BETA"/>
    <property type="match status" value="1"/>
</dbReference>
<dbReference type="AlphaFoldDB" id="A0A443SL18"/>
<reference evidence="14 15" key="1">
    <citation type="journal article" date="2018" name="Gigascience">
        <title>Genomes of trombidid mites reveal novel predicted allergens and laterally-transferred genes associated with secondary metabolism.</title>
        <authorList>
            <person name="Dong X."/>
            <person name="Chaisiri K."/>
            <person name="Xia D."/>
            <person name="Armstrong S.D."/>
            <person name="Fang Y."/>
            <person name="Donnelly M.J."/>
            <person name="Kadowaki T."/>
            <person name="McGarry J.W."/>
            <person name="Darby A.C."/>
            <person name="Makepeace B.L."/>
        </authorList>
    </citation>
    <scope>NUCLEOTIDE SEQUENCE [LARGE SCALE GENOMIC DNA]</scope>
    <source>
        <strain evidence="14">UoL-UT</strain>
    </source>
</reference>
<dbReference type="InterPro" id="IPR045089">
    <property type="entry name" value="PGGT1B-like"/>
</dbReference>
<sequence>MALNDWKLNDISKEKHIQYLQRCLRVVPSDFAFIDSQRLSVAFFIISSFDLLKSIELLDNEKEAIIDWIYSLQITPSLDVAKCGFRGSPANVNDPYDFGHLTMIYSALASLIILGDDLRRIDKHSLVNVIKHLQLEDGSFAAAAGGESDLRFVYSAVVVSHILQDWSGVDIEKTCGYISYEGGFGLLPGCEAHGGSTYCAVASLSLMDKLHSALDAEQIKSLIRWCLMKQISGFQGRPNKDADTCYSFWIGATLKILNAYHLTSLIDNFNFVTSTQDFIVGGLGKNACNSSDPMHTYLGLAGLSLIADTKSVLYAINPELNISERATKHLKSIQSTD</sequence>
<evidence type="ECO:0000256" key="11">
    <source>
        <dbReference type="ARBA" id="ARBA00022842"/>
    </source>
</evidence>
<accession>A0A443SL18</accession>
<evidence type="ECO:0000259" key="13">
    <source>
        <dbReference type="Pfam" id="PF00432"/>
    </source>
</evidence>
<evidence type="ECO:0000256" key="6">
    <source>
        <dbReference type="ARBA" id="ARBA00022602"/>
    </source>
</evidence>
<evidence type="ECO:0000256" key="1">
    <source>
        <dbReference type="ARBA" id="ARBA00001946"/>
    </source>
</evidence>
<dbReference type="InterPro" id="IPR041960">
    <property type="entry name" value="GGTase_I_beta"/>
</dbReference>
<dbReference type="EMBL" id="NCKV01001523">
    <property type="protein sequence ID" value="RWS28199.1"/>
    <property type="molecule type" value="Genomic_DNA"/>
</dbReference>
<protein>
    <recommendedName>
        <fullName evidence="5">Geranylgeranyl transferase type-1 subunit beta</fullName>
        <ecNumber evidence="4">2.5.1.59</ecNumber>
    </recommendedName>
    <alternativeName>
        <fullName evidence="12">Geranylgeranyl transferase type I subunit beta</fullName>
    </alternativeName>
</protein>
<keyword evidence="6" id="KW-0637">Prenyltransferase</keyword>
<dbReference type="InterPro" id="IPR001330">
    <property type="entry name" value="Prenyltrans"/>
</dbReference>
<dbReference type="PANTHER" id="PTHR11774">
    <property type="entry name" value="GERANYLGERANYL TRANSFERASE TYPE BETA SUBUNIT"/>
    <property type="match status" value="1"/>
</dbReference>
<dbReference type="Pfam" id="PF00432">
    <property type="entry name" value="Prenyltrans"/>
    <property type="match status" value="1"/>
</dbReference>
<keyword evidence="7 14" id="KW-0808">Transferase</keyword>
<comment type="cofactor">
    <cofactor evidence="1">
        <name>Mg(2+)</name>
        <dbReference type="ChEBI" id="CHEBI:18420"/>
    </cofactor>
</comment>
<evidence type="ECO:0000313" key="14">
    <source>
        <dbReference type="EMBL" id="RWS28199.1"/>
    </source>
</evidence>
<keyword evidence="15" id="KW-1185">Reference proteome</keyword>
<evidence type="ECO:0000256" key="5">
    <source>
        <dbReference type="ARBA" id="ARBA00020603"/>
    </source>
</evidence>
<dbReference type="InterPro" id="IPR008930">
    <property type="entry name" value="Terpenoid_cyclase/PrenylTrfase"/>
</dbReference>
<organism evidence="14 15">
    <name type="scientific">Leptotrombidium deliense</name>
    <dbReference type="NCBI Taxonomy" id="299467"/>
    <lineage>
        <taxon>Eukaryota</taxon>
        <taxon>Metazoa</taxon>
        <taxon>Ecdysozoa</taxon>
        <taxon>Arthropoda</taxon>
        <taxon>Chelicerata</taxon>
        <taxon>Arachnida</taxon>
        <taxon>Acari</taxon>
        <taxon>Acariformes</taxon>
        <taxon>Trombidiformes</taxon>
        <taxon>Prostigmata</taxon>
        <taxon>Anystina</taxon>
        <taxon>Parasitengona</taxon>
        <taxon>Trombiculoidea</taxon>
        <taxon>Trombiculidae</taxon>
        <taxon>Leptotrombidium</taxon>
    </lineage>
</organism>
<name>A0A443SL18_9ACAR</name>
<feature type="domain" description="Prenyltransferase alpha-alpha toroid" evidence="13">
    <location>
        <begin position="12"/>
        <end position="322"/>
    </location>
</feature>
<keyword evidence="11" id="KW-0460">Magnesium</keyword>
<evidence type="ECO:0000256" key="9">
    <source>
        <dbReference type="ARBA" id="ARBA00022737"/>
    </source>
</evidence>
<evidence type="ECO:0000256" key="3">
    <source>
        <dbReference type="ARBA" id="ARBA00010497"/>
    </source>
</evidence>
<comment type="similarity">
    <text evidence="3">Belongs to the protein prenyltransferase subunit beta family.</text>
</comment>
<dbReference type="OrthoDB" id="24893at2759"/>
<keyword evidence="8" id="KW-0479">Metal-binding</keyword>
<comment type="cofactor">
    <cofactor evidence="2">
        <name>Zn(2+)</name>
        <dbReference type="ChEBI" id="CHEBI:29105"/>
    </cofactor>
</comment>
<dbReference type="CDD" id="cd02895">
    <property type="entry name" value="GGTase-I"/>
    <property type="match status" value="1"/>
</dbReference>
<proteinExistence type="inferred from homology"/>
<comment type="caution">
    <text evidence="14">The sequence shown here is derived from an EMBL/GenBank/DDBJ whole genome shotgun (WGS) entry which is preliminary data.</text>
</comment>
<evidence type="ECO:0000256" key="8">
    <source>
        <dbReference type="ARBA" id="ARBA00022723"/>
    </source>
</evidence>
<evidence type="ECO:0000256" key="4">
    <source>
        <dbReference type="ARBA" id="ARBA00012700"/>
    </source>
</evidence>
<evidence type="ECO:0000256" key="7">
    <source>
        <dbReference type="ARBA" id="ARBA00022679"/>
    </source>
</evidence>
<dbReference type="Gene3D" id="1.50.10.20">
    <property type="match status" value="1"/>
</dbReference>
<evidence type="ECO:0000256" key="10">
    <source>
        <dbReference type="ARBA" id="ARBA00022833"/>
    </source>
</evidence>
<dbReference type="Proteomes" id="UP000288716">
    <property type="component" value="Unassembled WGS sequence"/>
</dbReference>
<evidence type="ECO:0000256" key="12">
    <source>
        <dbReference type="ARBA" id="ARBA00031713"/>
    </source>
</evidence>
<gene>
    <name evidence="14" type="ORF">B4U80_01269</name>
</gene>
<dbReference type="STRING" id="299467.A0A443SL18"/>